<dbReference type="GO" id="GO:0005762">
    <property type="term" value="C:mitochondrial large ribosomal subunit"/>
    <property type="evidence" value="ECO:0007669"/>
    <property type="project" value="TreeGrafter"/>
</dbReference>
<evidence type="ECO:0000256" key="3">
    <source>
        <dbReference type="ARBA" id="ARBA00023274"/>
    </source>
</evidence>
<dbReference type="SUPFAM" id="SSF50104">
    <property type="entry name" value="Translation proteins SH3-like domain"/>
    <property type="match status" value="1"/>
</dbReference>
<gene>
    <name evidence="4 8" type="primary">rpl2</name>
</gene>
<proteinExistence type="inferred from homology"/>
<sequence>MKVVSRKLRLLRSKAQKNYVWEWERHSWKPGPQRRLVSGQHRKKGRNNRGVITSRHRGGGHKRKYRLIEFQRKKFDIIGLVTTVEYDPNRSAPISLVHYEDGEKSYVLGCRGLRRGDHLIASPNAPIEAGNALPLRSIPLGTAVHNIELQPGQGGQIARAAGSLALLIAKEGLFAALRMPSGEVRLVPQRCYAVIGQVSWHPGWGLPAKKAGWKRWIGRRPKVRGAAMNPVDHPHGGGEGRAPVGRKRPLTPWGFPTLGKRTRDRHKHSSVLILRRRKSGKSVL</sequence>
<dbReference type="InterPro" id="IPR005880">
    <property type="entry name" value="Ribosomal_uL2_bac/org-type"/>
</dbReference>
<dbReference type="GeneID" id="19523797"/>
<evidence type="ECO:0000256" key="4">
    <source>
        <dbReference type="HAMAP-Rule" id="MF_01320"/>
    </source>
</evidence>
<comment type="subcellular location">
    <subcellularLocation>
        <location evidence="4">Plastid</location>
        <location evidence="4">Chloroplast</location>
    </subcellularLocation>
</comment>
<accession>A0A024B457</accession>
<reference evidence="8" key="1">
    <citation type="journal article" date="2014" name="Genome Biol. Evol.">
        <title>Analyses of charophyte chloroplast genomes help characterize the ancestral chloroplast genome of land plants.</title>
        <authorList>
            <person name="Civan P."/>
            <person name="Foster P.G."/>
            <person name="Embley M.T."/>
            <person name="Seneca A."/>
            <person name="Cox C.J."/>
        </authorList>
    </citation>
    <scope>NUCLEOTIDE SEQUENCE</scope>
</reference>
<dbReference type="SMART" id="SM01383">
    <property type="entry name" value="Ribosomal_L2"/>
    <property type="match status" value="1"/>
</dbReference>
<evidence type="ECO:0000256" key="5">
    <source>
        <dbReference type="SAM" id="MobiDB-lite"/>
    </source>
</evidence>
<dbReference type="InterPro" id="IPR012340">
    <property type="entry name" value="NA-bd_OB-fold"/>
</dbReference>
<dbReference type="GO" id="GO:0009507">
    <property type="term" value="C:chloroplast"/>
    <property type="evidence" value="ECO:0007669"/>
    <property type="project" value="UniProtKB-SubCell"/>
</dbReference>
<evidence type="ECO:0000259" key="6">
    <source>
        <dbReference type="SMART" id="SM01382"/>
    </source>
</evidence>
<keyword evidence="8" id="KW-0150">Chloroplast</keyword>
<keyword evidence="3 4" id="KW-0687">Ribonucleoprotein</keyword>
<dbReference type="GO" id="GO:0016740">
    <property type="term" value="F:transferase activity"/>
    <property type="evidence" value="ECO:0007669"/>
    <property type="project" value="InterPro"/>
</dbReference>
<dbReference type="PROSITE" id="PS00467">
    <property type="entry name" value="RIBOSOMAL_L2"/>
    <property type="match status" value="1"/>
</dbReference>
<dbReference type="PIRSF" id="PIRSF002158">
    <property type="entry name" value="Ribosomal_L2"/>
    <property type="match status" value="1"/>
</dbReference>
<feature type="domain" description="Large ribosomal subunit protein uL2 C-terminal" evidence="6">
    <location>
        <begin position="127"/>
        <end position="256"/>
    </location>
</feature>
<dbReference type="Pfam" id="PF03947">
    <property type="entry name" value="Ribosomal_L2_C"/>
    <property type="match status" value="1"/>
</dbReference>
<dbReference type="InterPro" id="IPR022669">
    <property type="entry name" value="Ribosomal_uL2_C"/>
</dbReference>
<evidence type="ECO:0000256" key="1">
    <source>
        <dbReference type="ARBA" id="ARBA00005636"/>
    </source>
</evidence>
<protein>
    <recommendedName>
        <fullName evidence="4">Large ribosomal subunit protein uL2c</fullName>
    </recommendedName>
</protein>
<keyword evidence="2 4" id="KW-0689">Ribosomal protein</keyword>
<dbReference type="GO" id="GO:0032543">
    <property type="term" value="P:mitochondrial translation"/>
    <property type="evidence" value="ECO:0007669"/>
    <property type="project" value="TreeGrafter"/>
</dbReference>
<comment type="subunit">
    <text evidence="4">Part of the 50S ribosomal subunit.</text>
</comment>
<dbReference type="PANTHER" id="PTHR13691">
    <property type="entry name" value="RIBOSOMAL PROTEIN L2"/>
    <property type="match status" value="1"/>
</dbReference>
<dbReference type="InterPro" id="IPR008991">
    <property type="entry name" value="Translation_prot_SH3-like_sf"/>
</dbReference>
<dbReference type="InterPro" id="IPR022666">
    <property type="entry name" value="Ribosomal_uL2_RNA-bd_dom"/>
</dbReference>
<feature type="domain" description="Large ribosomal subunit protein uL2 RNA-binding" evidence="7">
    <location>
        <begin position="45"/>
        <end position="121"/>
    </location>
</feature>
<dbReference type="GO" id="GO:0019843">
    <property type="term" value="F:rRNA binding"/>
    <property type="evidence" value="ECO:0007669"/>
    <property type="project" value="UniProtKB-UniRule"/>
</dbReference>
<dbReference type="HAMAP" id="MF_01320_B">
    <property type="entry name" value="Ribosomal_uL2_B"/>
    <property type="match status" value="1"/>
</dbReference>
<comment type="similarity">
    <text evidence="1 4">Belongs to the universal ribosomal protein uL2 family.</text>
</comment>
<dbReference type="FunFam" id="2.30.30.30:FF:000001">
    <property type="entry name" value="50S ribosomal protein L2"/>
    <property type="match status" value="1"/>
</dbReference>
<organism evidence="8">
    <name type="scientific">Klebsormidium flaccidum</name>
    <name type="common">Filamentous green alga</name>
    <name type="synonym">Ulothrix flaccida</name>
    <dbReference type="NCBI Taxonomy" id="3175"/>
    <lineage>
        <taxon>Eukaryota</taxon>
        <taxon>Viridiplantae</taxon>
        <taxon>Streptophyta</taxon>
        <taxon>Klebsormidiophyceae</taxon>
        <taxon>Klebsormidiales</taxon>
        <taxon>Klebsormidiaceae</taxon>
        <taxon>Klebsormidium</taxon>
    </lineage>
</organism>
<dbReference type="Gene3D" id="2.30.30.30">
    <property type="match status" value="1"/>
</dbReference>
<dbReference type="Gene3D" id="4.10.950.10">
    <property type="entry name" value="Ribosomal protein L2, domain 3"/>
    <property type="match status" value="1"/>
</dbReference>
<dbReference type="Pfam" id="PF00181">
    <property type="entry name" value="Ribosomal_L2_N"/>
    <property type="match status" value="1"/>
</dbReference>
<dbReference type="PANTHER" id="PTHR13691:SF5">
    <property type="entry name" value="LARGE RIBOSOMAL SUBUNIT PROTEIN UL2M"/>
    <property type="match status" value="1"/>
</dbReference>
<dbReference type="AlphaFoldDB" id="A0A024B457"/>
<feature type="region of interest" description="Disordered" evidence="5">
    <location>
        <begin position="34"/>
        <end position="60"/>
    </location>
</feature>
<feature type="compositionally biased region" description="Basic residues" evidence="5">
    <location>
        <begin position="260"/>
        <end position="284"/>
    </location>
</feature>
<evidence type="ECO:0000256" key="2">
    <source>
        <dbReference type="ARBA" id="ARBA00022980"/>
    </source>
</evidence>
<evidence type="ECO:0000313" key="8">
    <source>
        <dbReference type="EMBL" id="AHZ11011.1"/>
    </source>
</evidence>
<dbReference type="InterPro" id="IPR014726">
    <property type="entry name" value="Ribosomal_uL2_dom3"/>
</dbReference>
<evidence type="ECO:0000259" key="7">
    <source>
        <dbReference type="SMART" id="SM01383"/>
    </source>
</evidence>
<dbReference type="InterPro" id="IPR002171">
    <property type="entry name" value="Ribosomal_uL2"/>
</dbReference>
<dbReference type="SUPFAM" id="SSF50249">
    <property type="entry name" value="Nucleic acid-binding proteins"/>
    <property type="match status" value="1"/>
</dbReference>
<dbReference type="Gene3D" id="2.40.50.140">
    <property type="entry name" value="Nucleic acid-binding proteins"/>
    <property type="match status" value="1"/>
</dbReference>
<keyword evidence="8" id="KW-0934">Plastid</keyword>
<name>A0A024B457_KLEFL</name>
<dbReference type="InterPro" id="IPR014722">
    <property type="entry name" value="Rib_uL2_dom2"/>
</dbReference>
<dbReference type="GO" id="GO:0003735">
    <property type="term" value="F:structural constituent of ribosome"/>
    <property type="evidence" value="ECO:0007669"/>
    <property type="project" value="InterPro"/>
</dbReference>
<dbReference type="RefSeq" id="YP_009033629.1">
    <property type="nucleotide sequence ID" value="NC_024167.1"/>
</dbReference>
<dbReference type="FunFam" id="4.10.950.10:FF:000001">
    <property type="entry name" value="50S ribosomal protein L2"/>
    <property type="match status" value="1"/>
</dbReference>
<feature type="region of interest" description="Disordered" evidence="5">
    <location>
        <begin position="225"/>
        <end position="284"/>
    </location>
</feature>
<dbReference type="SMART" id="SM01382">
    <property type="entry name" value="Ribosomal_L2_C"/>
    <property type="match status" value="1"/>
</dbReference>
<dbReference type="InterPro" id="IPR022671">
    <property type="entry name" value="Ribosomal_uL2_CS"/>
</dbReference>
<geneLocation type="chloroplast" evidence="8"/>
<dbReference type="EMBL" id="KJ461680">
    <property type="protein sequence ID" value="AHZ11011.1"/>
    <property type="molecule type" value="Genomic_DNA"/>
</dbReference>
<dbReference type="NCBIfam" id="TIGR01171">
    <property type="entry name" value="rplB_bact"/>
    <property type="match status" value="1"/>
</dbReference>